<dbReference type="InterPro" id="IPR008211">
    <property type="entry name" value="Laminin_N"/>
</dbReference>
<dbReference type="GO" id="GO:0070831">
    <property type="term" value="P:basement membrane assembly"/>
    <property type="evidence" value="ECO:0007669"/>
    <property type="project" value="TreeGrafter"/>
</dbReference>
<keyword evidence="1" id="KW-1015">Disulfide bond</keyword>
<dbReference type="Pfam" id="PF00055">
    <property type="entry name" value="Laminin_N"/>
    <property type="match status" value="1"/>
</dbReference>
<dbReference type="GO" id="GO:0007411">
    <property type="term" value="P:axon guidance"/>
    <property type="evidence" value="ECO:0007669"/>
    <property type="project" value="TreeGrafter"/>
</dbReference>
<dbReference type="EMBL" id="RWIC01001455">
    <property type="protein sequence ID" value="TKC35707.1"/>
    <property type="molecule type" value="Genomic_DNA"/>
</dbReference>
<sequence length="109" mass="12146">LYGHTWRVFKYFAKDCATSFPNITSGQAHGVGDLLCDSKYSDIEPSTGDLVTLTNLRMSFTKLHILGDTLLGRTQTDSLDKYYYALYEMVAQEAVFAVATLANVAQHRS</sequence>
<dbReference type="GO" id="GO:0009888">
    <property type="term" value="P:tissue development"/>
    <property type="evidence" value="ECO:0007669"/>
    <property type="project" value="TreeGrafter"/>
</dbReference>
<dbReference type="GO" id="GO:0043256">
    <property type="term" value="C:laminin complex"/>
    <property type="evidence" value="ECO:0007669"/>
    <property type="project" value="TreeGrafter"/>
</dbReference>
<organism evidence="4 5">
    <name type="scientific">Monodon monoceros</name>
    <name type="common">Narwhal</name>
    <name type="synonym">Ceratodon monodon</name>
    <dbReference type="NCBI Taxonomy" id="40151"/>
    <lineage>
        <taxon>Eukaryota</taxon>
        <taxon>Metazoa</taxon>
        <taxon>Chordata</taxon>
        <taxon>Craniata</taxon>
        <taxon>Vertebrata</taxon>
        <taxon>Euteleostomi</taxon>
        <taxon>Mammalia</taxon>
        <taxon>Eutheria</taxon>
        <taxon>Laurasiatheria</taxon>
        <taxon>Artiodactyla</taxon>
        <taxon>Whippomorpha</taxon>
        <taxon>Cetacea</taxon>
        <taxon>Odontoceti</taxon>
        <taxon>Monodontidae</taxon>
        <taxon>Monodon</taxon>
    </lineage>
</organism>
<dbReference type="Proteomes" id="UP000308365">
    <property type="component" value="Unassembled WGS sequence"/>
</dbReference>
<reference evidence="5" key="1">
    <citation type="journal article" date="2019" name="IScience">
        <title>Narwhal Genome Reveals Long-Term Low Genetic Diversity despite Current Large Abundance Size.</title>
        <authorList>
            <person name="Westbury M.V."/>
            <person name="Petersen B."/>
            <person name="Garde E."/>
            <person name="Heide-Jorgensen M.P."/>
            <person name="Lorenzen E.D."/>
        </authorList>
    </citation>
    <scope>NUCLEOTIDE SEQUENCE [LARGE SCALE GENOMIC DNA]</scope>
</reference>
<dbReference type="InterPro" id="IPR050440">
    <property type="entry name" value="Laminin/Netrin_ECM"/>
</dbReference>
<evidence type="ECO:0000259" key="3">
    <source>
        <dbReference type="Pfam" id="PF00055"/>
    </source>
</evidence>
<dbReference type="PANTHER" id="PTHR10574:SF279">
    <property type="entry name" value="LAMININ SUBUNIT BETA 4"/>
    <property type="match status" value="1"/>
</dbReference>
<evidence type="ECO:0000313" key="4">
    <source>
        <dbReference type="EMBL" id="TKC35707.1"/>
    </source>
</evidence>
<gene>
    <name evidence="4" type="ORF">EI555_014032</name>
</gene>
<dbReference type="Gene3D" id="2.60.120.260">
    <property type="entry name" value="Galactose-binding domain-like"/>
    <property type="match status" value="2"/>
</dbReference>
<feature type="domain" description="Laminin N-terminal" evidence="3">
    <location>
        <begin position="2"/>
        <end position="51"/>
    </location>
</feature>
<accession>A0A4U1EIM9</accession>
<evidence type="ECO:0000256" key="1">
    <source>
        <dbReference type="ARBA" id="ARBA00023157"/>
    </source>
</evidence>
<protein>
    <recommendedName>
        <fullName evidence="3">Laminin N-terminal domain-containing protein</fullName>
    </recommendedName>
</protein>
<evidence type="ECO:0000313" key="5">
    <source>
        <dbReference type="Proteomes" id="UP000308365"/>
    </source>
</evidence>
<evidence type="ECO:0000256" key="2">
    <source>
        <dbReference type="ARBA" id="ARBA00023292"/>
    </source>
</evidence>
<comment type="caution">
    <text evidence="4">The sequence shown here is derived from an EMBL/GenBank/DDBJ whole genome shotgun (WGS) entry which is preliminary data.</text>
</comment>
<name>A0A4U1EIM9_MONMO</name>
<dbReference type="GO" id="GO:0009887">
    <property type="term" value="P:animal organ morphogenesis"/>
    <property type="evidence" value="ECO:0007669"/>
    <property type="project" value="TreeGrafter"/>
</dbReference>
<dbReference type="PANTHER" id="PTHR10574">
    <property type="entry name" value="NETRIN/LAMININ-RELATED"/>
    <property type="match status" value="1"/>
</dbReference>
<proteinExistence type="predicted"/>
<dbReference type="AlphaFoldDB" id="A0A4U1EIM9"/>
<feature type="non-terminal residue" evidence="4">
    <location>
        <position position="1"/>
    </location>
</feature>
<keyword evidence="2" id="KW-0424">Laminin EGF-like domain</keyword>
<dbReference type="GO" id="GO:0016477">
    <property type="term" value="P:cell migration"/>
    <property type="evidence" value="ECO:0007669"/>
    <property type="project" value="TreeGrafter"/>
</dbReference>
<dbReference type="GO" id="GO:0034446">
    <property type="term" value="P:substrate adhesion-dependent cell spreading"/>
    <property type="evidence" value="ECO:0007669"/>
    <property type="project" value="TreeGrafter"/>
</dbReference>